<accession>A0AAD6Y8N8</accession>
<dbReference type="Gene3D" id="3.40.50.1820">
    <property type="entry name" value="alpha/beta hydrolase"/>
    <property type="match status" value="1"/>
</dbReference>
<protein>
    <recommendedName>
        <fullName evidence="3">Polyketide synthase</fullName>
    </recommendedName>
</protein>
<organism evidence="1 2">
    <name type="scientific">Mycena pura</name>
    <dbReference type="NCBI Taxonomy" id="153505"/>
    <lineage>
        <taxon>Eukaryota</taxon>
        <taxon>Fungi</taxon>
        <taxon>Dikarya</taxon>
        <taxon>Basidiomycota</taxon>
        <taxon>Agaricomycotina</taxon>
        <taxon>Agaricomycetes</taxon>
        <taxon>Agaricomycetidae</taxon>
        <taxon>Agaricales</taxon>
        <taxon>Marasmiineae</taxon>
        <taxon>Mycenaceae</taxon>
        <taxon>Mycena</taxon>
    </lineage>
</organism>
<name>A0AAD6Y8N8_9AGAR</name>
<dbReference type="SUPFAM" id="SSF53474">
    <property type="entry name" value="alpha/beta-Hydrolases"/>
    <property type="match status" value="1"/>
</dbReference>
<sequence length="372" mass="41356">MIVGGVNLEVASNLSHLESWGMASQVLFNCVEDGLLKLSEGPFWLYVPQLKWTDMRRNIGSSNLYEHLCAPEKSVHSDSLPTREEINASILELLFRFLDVSRNDFLLEVPFTSYGLDSLSAGRLESVALQPFLSVTQLQLLGHMTFPFKWDRLNQSGENVVVLVDGTGIPLILIHGFSGNIVAFMQFQERFSTPLWAIQTTPETPLDSVATTAKYYVEQIKIRGPYRIGEILVQLAMLDHFPTLFTSPSFELDDISLATGQPSRAVVKAVVGECYLRDNSPARHDIARELQRAVEDLIIPSAGIHRRVVVKCMTALPRGHCGAYTITRQRPSGADRAPQNYEVPSSDIRGVARDEALHTCVGGKGMGEPWLF</sequence>
<gene>
    <name evidence="1" type="ORF">GGX14DRAFT_635350</name>
</gene>
<evidence type="ECO:0008006" key="3">
    <source>
        <dbReference type="Google" id="ProtNLM"/>
    </source>
</evidence>
<reference evidence="1" key="1">
    <citation type="submission" date="2023-03" db="EMBL/GenBank/DDBJ databases">
        <title>Massive genome expansion in bonnet fungi (Mycena s.s.) driven by repeated elements and novel gene families across ecological guilds.</title>
        <authorList>
            <consortium name="Lawrence Berkeley National Laboratory"/>
            <person name="Harder C.B."/>
            <person name="Miyauchi S."/>
            <person name="Viragh M."/>
            <person name="Kuo A."/>
            <person name="Thoen E."/>
            <person name="Andreopoulos B."/>
            <person name="Lu D."/>
            <person name="Skrede I."/>
            <person name="Drula E."/>
            <person name="Henrissat B."/>
            <person name="Morin E."/>
            <person name="Kohler A."/>
            <person name="Barry K."/>
            <person name="LaButti K."/>
            <person name="Morin E."/>
            <person name="Salamov A."/>
            <person name="Lipzen A."/>
            <person name="Mereny Z."/>
            <person name="Hegedus B."/>
            <person name="Baldrian P."/>
            <person name="Stursova M."/>
            <person name="Weitz H."/>
            <person name="Taylor A."/>
            <person name="Grigoriev I.V."/>
            <person name="Nagy L.G."/>
            <person name="Martin F."/>
            <person name="Kauserud H."/>
        </authorList>
    </citation>
    <scope>NUCLEOTIDE SEQUENCE</scope>
    <source>
        <strain evidence="1">9144</strain>
    </source>
</reference>
<dbReference type="EMBL" id="JARJCW010000036">
    <property type="protein sequence ID" value="KAJ7207511.1"/>
    <property type="molecule type" value="Genomic_DNA"/>
</dbReference>
<proteinExistence type="predicted"/>
<evidence type="ECO:0000313" key="1">
    <source>
        <dbReference type="EMBL" id="KAJ7207511.1"/>
    </source>
</evidence>
<keyword evidence="2" id="KW-1185">Reference proteome</keyword>
<evidence type="ECO:0000313" key="2">
    <source>
        <dbReference type="Proteomes" id="UP001219525"/>
    </source>
</evidence>
<dbReference type="AlphaFoldDB" id="A0AAD6Y8N8"/>
<dbReference type="Proteomes" id="UP001219525">
    <property type="component" value="Unassembled WGS sequence"/>
</dbReference>
<dbReference type="InterPro" id="IPR029058">
    <property type="entry name" value="AB_hydrolase_fold"/>
</dbReference>
<comment type="caution">
    <text evidence="1">The sequence shown here is derived from an EMBL/GenBank/DDBJ whole genome shotgun (WGS) entry which is preliminary data.</text>
</comment>